<dbReference type="InterPro" id="IPR043472">
    <property type="entry name" value="Macro_dom-like"/>
</dbReference>
<dbReference type="SUPFAM" id="SSF52949">
    <property type="entry name" value="Macro domain-like"/>
    <property type="match status" value="1"/>
</dbReference>
<dbReference type="PANTHER" id="PTHR11106:SF27">
    <property type="entry name" value="MACRO DOMAIN-CONTAINING PROTEIN"/>
    <property type="match status" value="1"/>
</dbReference>
<dbReference type="NCBIfam" id="NF001664">
    <property type="entry name" value="PRK00431.1-6"/>
    <property type="match status" value="1"/>
</dbReference>
<evidence type="ECO:0000313" key="3">
    <source>
        <dbReference type="EMBL" id="MBK7272196.1"/>
    </source>
</evidence>
<dbReference type="Pfam" id="PF01661">
    <property type="entry name" value="Macro"/>
    <property type="match status" value="1"/>
</dbReference>
<reference evidence="3 4" key="1">
    <citation type="submission" date="2020-10" db="EMBL/GenBank/DDBJ databases">
        <title>Connecting structure to function with the recovery of over 1000 high-quality activated sludge metagenome-assembled genomes encoding full-length rRNA genes using long-read sequencing.</title>
        <authorList>
            <person name="Singleton C.M."/>
            <person name="Petriglieri F."/>
            <person name="Kristensen J.M."/>
            <person name="Kirkegaard R.H."/>
            <person name="Michaelsen T.Y."/>
            <person name="Andersen M.H."/>
            <person name="Karst S.M."/>
            <person name="Dueholm M.S."/>
            <person name="Nielsen P.H."/>
            <person name="Albertsen M."/>
        </authorList>
    </citation>
    <scope>NUCLEOTIDE SEQUENCE [LARGE SCALE GENOMIC DNA]</scope>
    <source>
        <strain evidence="3">Ega_18-Q3-R5-49_MAXAC.001</strain>
    </source>
</reference>
<dbReference type="PANTHER" id="PTHR11106">
    <property type="entry name" value="GANGLIOSIDE INDUCED DIFFERENTIATION ASSOCIATED PROTEIN 2-RELATED"/>
    <property type="match status" value="1"/>
</dbReference>
<dbReference type="Proteomes" id="UP000726105">
    <property type="component" value="Unassembled WGS sequence"/>
</dbReference>
<dbReference type="SMART" id="SM00506">
    <property type="entry name" value="A1pp"/>
    <property type="match status" value="1"/>
</dbReference>
<dbReference type="AlphaFoldDB" id="A0A935INA5"/>
<dbReference type="Gene3D" id="3.40.220.10">
    <property type="entry name" value="Leucine Aminopeptidase, subunit E, domain 1"/>
    <property type="match status" value="1"/>
</dbReference>
<accession>A0A935INA5</accession>
<organism evidence="3 4">
    <name type="scientific">Candidatus Phosphoribacter hodrii</name>
    <dbReference type="NCBI Taxonomy" id="2953743"/>
    <lineage>
        <taxon>Bacteria</taxon>
        <taxon>Bacillati</taxon>
        <taxon>Actinomycetota</taxon>
        <taxon>Actinomycetes</taxon>
        <taxon>Micrococcales</taxon>
        <taxon>Dermatophilaceae</taxon>
        <taxon>Candidatus Phosphoribacter</taxon>
    </lineage>
</organism>
<evidence type="ECO:0000313" key="4">
    <source>
        <dbReference type="Proteomes" id="UP000726105"/>
    </source>
</evidence>
<evidence type="ECO:0000256" key="1">
    <source>
        <dbReference type="SAM" id="MobiDB-lite"/>
    </source>
</evidence>
<evidence type="ECO:0000259" key="2">
    <source>
        <dbReference type="PROSITE" id="PS51154"/>
    </source>
</evidence>
<sequence>MATITPTVGRRPLSTPEEEAVTSQIEAIRADLTRESLDAIVNAANATLLGGGGVDGAIHAAAGPRLLEACRGVRRTAYPQGLPVGYAVATGAGNLPCRWVIHTVGPNWNRGQRDEADLAACFTNSLREAVRVGARSVAFPAVSAGAYGWAGPTVARVAVAAVRSAPELADLDLVRFVLFSDRLLADFRAALNDEARA</sequence>
<proteinExistence type="predicted"/>
<feature type="region of interest" description="Disordered" evidence="1">
    <location>
        <begin position="1"/>
        <end position="20"/>
    </location>
</feature>
<protein>
    <submittedName>
        <fullName evidence="3">O-acetyl-ADP-ribose deacetylase</fullName>
    </submittedName>
</protein>
<name>A0A935INA5_9MICO</name>
<comment type="caution">
    <text evidence="3">The sequence shown here is derived from an EMBL/GenBank/DDBJ whole genome shotgun (WGS) entry which is preliminary data.</text>
</comment>
<dbReference type="EMBL" id="JADJIB010000001">
    <property type="protein sequence ID" value="MBK7272196.1"/>
    <property type="molecule type" value="Genomic_DNA"/>
</dbReference>
<dbReference type="PROSITE" id="PS51154">
    <property type="entry name" value="MACRO"/>
    <property type="match status" value="1"/>
</dbReference>
<gene>
    <name evidence="3" type="ORF">IPI13_03220</name>
</gene>
<feature type="domain" description="Macro" evidence="2">
    <location>
        <begin position="12"/>
        <end position="195"/>
    </location>
</feature>
<dbReference type="InterPro" id="IPR002589">
    <property type="entry name" value="Macro_dom"/>
</dbReference>